<dbReference type="InterPro" id="IPR026496">
    <property type="entry name" value="GRASP_targ"/>
</dbReference>
<feature type="region of interest" description="Disordered" evidence="1">
    <location>
        <begin position="32"/>
        <end position="90"/>
    </location>
</feature>
<dbReference type="EMBL" id="BSBI01000004">
    <property type="protein sequence ID" value="GLF94943.1"/>
    <property type="molecule type" value="Genomic_DNA"/>
</dbReference>
<dbReference type="NCBIfam" id="TIGR04186">
    <property type="entry name" value="GRASP_targ"/>
    <property type="match status" value="1"/>
</dbReference>
<comment type="caution">
    <text evidence="2">The sequence shown here is derived from an EMBL/GenBank/DDBJ whole genome shotgun (WGS) entry which is preliminary data.</text>
</comment>
<feature type="compositionally biased region" description="Basic and acidic residues" evidence="1">
    <location>
        <begin position="46"/>
        <end position="57"/>
    </location>
</feature>
<keyword evidence="3" id="KW-1185">Reference proteome</keyword>
<name>A0ABQ5NXQ5_9ACTN</name>
<dbReference type="Pfam" id="PF14408">
    <property type="entry name" value="Actino_peptide"/>
    <property type="match status" value="1"/>
</dbReference>
<dbReference type="RefSeq" id="WP_323447027.1">
    <property type="nucleotide sequence ID" value="NZ_BSBI01000004.1"/>
</dbReference>
<feature type="compositionally biased region" description="Basic and acidic residues" evidence="1">
    <location>
        <begin position="74"/>
        <end position="83"/>
    </location>
</feature>
<proteinExistence type="predicted"/>
<evidence type="ECO:0000313" key="3">
    <source>
        <dbReference type="Proteomes" id="UP001291653"/>
    </source>
</evidence>
<sequence>MDRMVPWGLSRMQPYPTLVKPTTRVVGLDPQTQTAIYEDTAGQRLEMGRHSTHRGVETETQTSPGDGAGPDMSDQDHDQRTEQDETEESS</sequence>
<protein>
    <submittedName>
        <fullName evidence="2">ATP-grasp-modified RiPP</fullName>
    </submittedName>
</protein>
<evidence type="ECO:0000313" key="2">
    <source>
        <dbReference type="EMBL" id="GLF94943.1"/>
    </source>
</evidence>
<reference evidence="2 3" key="1">
    <citation type="submission" date="2022-10" db="EMBL/GenBank/DDBJ databases">
        <title>Draft genome sequence of Streptomyces sp. YSPA8.</title>
        <authorList>
            <person name="Moriuchi R."/>
            <person name="Dohra H."/>
            <person name="Yamamura H."/>
            <person name="Kodani S."/>
        </authorList>
    </citation>
    <scope>NUCLEOTIDE SEQUENCE [LARGE SCALE GENOMIC DNA]</scope>
    <source>
        <strain evidence="2 3">YSPA8</strain>
    </source>
</reference>
<accession>A0ABQ5NXQ5</accession>
<organism evidence="2 3">
    <name type="scientific">Streptomyces yaizuensis</name>
    <dbReference type="NCBI Taxonomy" id="2989713"/>
    <lineage>
        <taxon>Bacteria</taxon>
        <taxon>Bacillati</taxon>
        <taxon>Actinomycetota</taxon>
        <taxon>Actinomycetes</taxon>
        <taxon>Kitasatosporales</taxon>
        <taxon>Streptomycetaceae</taxon>
        <taxon>Streptomyces</taxon>
    </lineage>
</organism>
<evidence type="ECO:0000256" key="1">
    <source>
        <dbReference type="SAM" id="MobiDB-lite"/>
    </source>
</evidence>
<gene>
    <name evidence="2" type="primary">tgmA</name>
    <name evidence="2" type="ORF">SYYSPA8_11620</name>
</gene>
<dbReference type="InterPro" id="IPR025843">
    <property type="entry name" value="Actino_peptide"/>
</dbReference>
<dbReference type="Proteomes" id="UP001291653">
    <property type="component" value="Unassembled WGS sequence"/>
</dbReference>